<gene>
    <name evidence="11" type="ORF">ElyMa_006461500</name>
</gene>
<dbReference type="PANTHER" id="PTHR14624:SF0">
    <property type="entry name" value="POLYPRENOL REDUCTASE"/>
    <property type="match status" value="1"/>
</dbReference>
<dbReference type="GO" id="GO:0160198">
    <property type="term" value="F:polyprenal reductase activity"/>
    <property type="evidence" value="ECO:0007669"/>
    <property type="project" value="UniProtKB-EC"/>
</dbReference>
<dbReference type="InterPro" id="IPR001104">
    <property type="entry name" value="3-oxo-5_a-steroid_4-DH_C"/>
</dbReference>
<dbReference type="GO" id="GO:0102389">
    <property type="term" value="F:polyprenol reductase activity"/>
    <property type="evidence" value="ECO:0007669"/>
    <property type="project" value="UniProtKB-UniRule"/>
</dbReference>
<comment type="function">
    <text evidence="9">Plays a key role in early steps of protein N-linked glycosylation by being involved in the conversion of polyprenol into dolichol. Acts as a polyprenal reductase that mediates the reduction of polyprenal into dolichal in a NADP-dependent mechanism. Dolichols are required for the synthesis of dolichol-linked monosaccharides and the oligosaccharide precursor used for N-glycosylation.</text>
</comment>
<keyword evidence="9" id="KW-0560">Oxidoreductase</keyword>
<evidence type="ECO:0000256" key="5">
    <source>
        <dbReference type="ARBA" id="ARBA00023136"/>
    </source>
</evidence>
<dbReference type="Gene3D" id="1.20.120.1630">
    <property type="match status" value="1"/>
</dbReference>
<dbReference type="GO" id="GO:0016095">
    <property type="term" value="P:polyprenol catabolic process"/>
    <property type="evidence" value="ECO:0007669"/>
    <property type="project" value="UniProtKB-UniRule"/>
</dbReference>
<organism evidence="11 12">
    <name type="scientific">Elysia marginata</name>
    <dbReference type="NCBI Taxonomy" id="1093978"/>
    <lineage>
        <taxon>Eukaryota</taxon>
        <taxon>Metazoa</taxon>
        <taxon>Spiralia</taxon>
        <taxon>Lophotrochozoa</taxon>
        <taxon>Mollusca</taxon>
        <taxon>Gastropoda</taxon>
        <taxon>Heterobranchia</taxon>
        <taxon>Euthyneura</taxon>
        <taxon>Panpulmonata</taxon>
        <taxon>Sacoglossa</taxon>
        <taxon>Placobranchoidea</taxon>
        <taxon>Plakobranchidae</taxon>
        <taxon>Elysia</taxon>
    </lineage>
</organism>
<comment type="similarity">
    <text evidence="6 9">Belongs to the steroid 5-alpha reductase family. Polyprenal reductase subfamily.</text>
</comment>
<comment type="pathway">
    <text evidence="9">Protein modification; protein glycosylation.</text>
</comment>
<dbReference type="Proteomes" id="UP000762676">
    <property type="component" value="Unassembled WGS sequence"/>
</dbReference>
<evidence type="ECO:0000259" key="10">
    <source>
        <dbReference type="Pfam" id="PF02544"/>
    </source>
</evidence>
<evidence type="ECO:0000313" key="12">
    <source>
        <dbReference type="Proteomes" id="UP000762676"/>
    </source>
</evidence>
<evidence type="ECO:0000256" key="9">
    <source>
        <dbReference type="RuleBase" id="RU367081"/>
    </source>
</evidence>
<evidence type="ECO:0000313" key="11">
    <source>
        <dbReference type="EMBL" id="GFS03110.1"/>
    </source>
</evidence>
<evidence type="ECO:0000256" key="2">
    <source>
        <dbReference type="ARBA" id="ARBA00012522"/>
    </source>
</evidence>
<reference evidence="11 12" key="1">
    <citation type="journal article" date="2021" name="Elife">
        <title>Chloroplast acquisition without the gene transfer in kleptoplastic sea slugs, Plakobranchus ocellatus.</title>
        <authorList>
            <person name="Maeda T."/>
            <person name="Takahashi S."/>
            <person name="Yoshida T."/>
            <person name="Shimamura S."/>
            <person name="Takaki Y."/>
            <person name="Nagai Y."/>
            <person name="Toyoda A."/>
            <person name="Suzuki Y."/>
            <person name="Arimoto A."/>
            <person name="Ishii H."/>
            <person name="Satoh N."/>
            <person name="Nishiyama T."/>
            <person name="Hasebe M."/>
            <person name="Maruyama T."/>
            <person name="Minagawa J."/>
            <person name="Obokata J."/>
            <person name="Shigenobu S."/>
        </authorList>
    </citation>
    <scope>NUCLEOTIDE SEQUENCE [LARGE SCALE GENOMIC DNA]</scope>
</reference>
<dbReference type="EC" id="1.3.1.94" evidence="2 9"/>
<dbReference type="Pfam" id="PF02544">
    <property type="entry name" value="Steroid_dh"/>
    <property type="match status" value="1"/>
</dbReference>
<evidence type="ECO:0000256" key="3">
    <source>
        <dbReference type="ARBA" id="ARBA00022692"/>
    </source>
</evidence>
<feature type="transmembrane region" description="Helical" evidence="9">
    <location>
        <begin position="54"/>
        <end position="72"/>
    </location>
</feature>
<dbReference type="PANTHER" id="PTHR14624">
    <property type="entry name" value="DFG10 PROTEIN"/>
    <property type="match status" value="1"/>
</dbReference>
<keyword evidence="12" id="KW-1185">Reference proteome</keyword>
<dbReference type="InterPro" id="IPR039698">
    <property type="entry name" value="Dfg10/SRD5A3"/>
</dbReference>
<dbReference type="GO" id="GO:0006488">
    <property type="term" value="P:dolichol-linked oligosaccharide biosynthetic process"/>
    <property type="evidence" value="ECO:0007669"/>
    <property type="project" value="UniProtKB-UniRule"/>
</dbReference>
<protein>
    <recommendedName>
        <fullName evidence="7 9">Polyprenal reductase</fullName>
        <ecNumber evidence="2 9">1.3.1.94</ecNumber>
    </recommendedName>
</protein>
<keyword evidence="9" id="KW-0521">NADP</keyword>
<feature type="domain" description="3-oxo-5-alpha-steroid 4-dehydrogenase C-terminal" evidence="10">
    <location>
        <begin position="15"/>
        <end position="171"/>
    </location>
</feature>
<dbReference type="EMBL" id="BMAT01012981">
    <property type="protein sequence ID" value="GFS03110.1"/>
    <property type="molecule type" value="Genomic_DNA"/>
</dbReference>
<evidence type="ECO:0000256" key="4">
    <source>
        <dbReference type="ARBA" id="ARBA00022989"/>
    </source>
</evidence>
<proteinExistence type="inferred from homology"/>
<keyword evidence="4 9" id="KW-1133">Transmembrane helix</keyword>
<evidence type="ECO:0000256" key="6">
    <source>
        <dbReference type="ARBA" id="ARBA00046320"/>
    </source>
</evidence>
<keyword evidence="5 9" id="KW-0472">Membrane</keyword>
<dbReference type="GO" id="GO:0005789">
    <property type="term" value="C:endoplasmic reticulum membrane"/>
    <property type="evidence" value="ECO:0007669"/>
    <property type="project" value="UniProtKB-SubCell"/>
</dbReference>
<comment type="caution">
    <text evidence="9">Lacks conserved residue(s) required for the propagation of feature annotation.</text>
</comment>
<evidence type="ECO:0000256" key="8">
    <source>
        <dbReference type="ARBA" id="ARBA00049427"/>
    </source>
</evidence>
<keyword evidence="9" id="KW-0256">Endoplasmic reticulum</keyword>
<evidence type="ECO:0000256" key="1">
    <source>
        <dbReference type="ARBA" id="ARBA00004127"/>
    </source>
</evidence>
<dbReference type="PROSITE" id="PS50244">
    <property type="entry name" value="S5A_REDUCTASE"/>
    <property type="match status" value="1"/>
</dbReference>
<comment type="catalytic activity">
    <reaction evidence="8 9">
        <text>a di-trans,poly-cis-dolichal + NADP(+) = a di-trans,poly-cis-polyprenal + NADPH + H(+)</text>
        <dbReference type="Rhea" id="RHEA:80727"/>
        <dbReference type="Rhea" id="RHEA-COMP:19536"/>
        <dbReference type="Rhea" id="RHEA-COMP:19537"/>
        <dbReference type="ChEBI" id="CHEBI:15378"/>
        <dbReference type="ChEBI" id="CHEBI:57783"/>
        <dbReference type="ChEBI" id="CHEBI:58349"/>
        <dbReference type="ChEBI" id="CHEBI:231623"/>
        <dbReference type="ChEBI" id="CHEBI:231637"/>
        <dbReference type="EC" id="1.3.1.94"/>
    </reaction>
    <physiologicalReaction direction="right-to-left" evidence="8 9">
        <dbReference type="Rhea" id="RHEA:80729"/>
    </physiologicalReaction>
</comment>
<comment type="caution">
    <text evidence="11">The sequence shown here is derived from an EMBL/GenBank/DDBJ whole genome shotgun (WGS) entry which is preliminary data.</text>
</comment>
<evidence type="ECO:0000256" key="7">
    <source>
        <dbReference type="ARBA" id="ARBA00047186"/>
    </source>
</evidence>
<comment type="subcellular location">
    <subcellularLocation>
        <location evidence="1">Endomembrane system</location>
        <topology evidence="1">Multi-pass membrane protein</topology>
    </subcellularLocation>
    <subcellularLocation>
        <location evidence="9">Endoplasmic reticulum membrane</location>
    </subcellularLocation>
</comment>
<name>A0AAV4HZG2_9GAST</name>
<keyword evidence="3 9" id="KW-0812">Transmembrane</keyword>
<dbReference type="AlphaFoldDB" id="A0AAV4HZG2"/>
<accession>A0AAV4HZG2</accession>
<feature type="transmembrane region" description="Helical" evidence="9">
    <location>
        <begin position="20"/>
        <end position="42"/>
    </location>
</feature>
<sequence length="171" mass="19761">MYECYFVSSFSNGTISIIHYFYGVAFYLMFGLGILVSMPVHQVSSLELLDSSDAINITFGIFGFLLASYMQHKTMRTFATLRFKERDKQARGHYIPAGHLFEWVSSPHYLCEVLLYLSLCVITRWKNTYLVCTSMFVLANQVSASLSVHAWYKQTFRNYPKTRKALVPFVL</sequence>
<dbReference type="GO" id="GO:0003865">
    <property type="term" value="F:3-oxo-5-alpha-steroid 4-dehydrogenase activity"/>
    <property type="evidence" value="ECO:0007669"/>
    <property type="project" value="TreeGrafter"/>
</dbReference>